<dbReference type="Proteomes" id="UP001197378">
    <property type="component" value="Unassembled WGS sequence"/>
</dbReference>
<name>A0AAE3CKN7_9PROT</name>
<dbReference type="AlphaFoldDB" id="A0AAE3CKN7"/>
<reference evidence="1" key="1">
    <citation type="journal article" date="2021" name="ISME J.">
        <title>Genomic evolution of the class Acidithiobacillia: deep-branching Proteobacteria living in extreme acidic conditions.</title>
        <authorList>
            <person name="Moya-Beltran A."/>
            <person name="Beard S."/>
            <person name="Rojas-Villalobos C."/>
            <person name="Issotta F."/>
            <person name="Gallardo Y."/>
            <person name="Ulloa R."/>
            <person name="Giaveno A."/>
            <person name="Degli Esposti M."/>
            <person name="Johnson D.B."/>
            <person name="Quatrini R."/>
        </authorList>
    </citation>
    <scope>NUCLEOTIDE SEQUENCE</scope>
    <source>
        <strain evidence="1">VAN18-1</strain>
    </source>
</reference>
<organism evidence="1 2">
    <name type="scientific">Igneacidithiobacillus copahuensis</name>
    <dbReference type="NCBI Taxonomy" id="2724909"/>
    <lineage>
        <taxon>Bacteria</taxon>
        <taxon>Pseudomonadati</taxon>
        <taxon>Pseudomonadota</taxon>
        <taxon>Acidithiobacillia</taxon>
        <taxon>Acidithiobacillales</taxon>
        <taxon>Acidithiobacillaceae</taxon>
        <taxon>Igneacidithiobacillus</taxon>
    </lineage>
</organism>
<sequence length="112" mass="12168">MTYAELMEFLDSHVSFSLLHSQDVDSALSAAEAGTLEDPLASEVLTGIYRANACSAPDSEVTRADSFSGLAALRLRSQADDADAQLFRQVLQLSQTLDRAFDEETLRQKKGA</sequence>
<keyword evidence="2" id="KW-1185">Reference proteome</keyword>
<protein>
    <submittedName>
        <fullName evidence="1">Uncharacterized protein</fullName>
    </submittedName>
</protein>
<gene>
    <name evidence="1" type="ORF">HFQ13_12545</name>
</gene>
<comment type="caution">
    <text evidence="1">The sequence shown here is derived from an EMBL/GenBank/DDBJ whole genome shotgun (WGS) entry which is preliminary data.</text>
</comment>
<dbReference type="EMBL" id="JAAXYO010000180">
    <property type="protein sequence ID" value="MBU2789021.1"/>
    <property type="molecule type" value="Genomic_DNA"/>
</dbReference>
<accession>A0AAE3CKN7</accession>
<dbReference type="RefSeq" id="WP_215871002.1">
    <property type="nucleotide sequence ID" value="NZ_JAAXYO010000180.1"/>
</dbReference>
<proteinExistence type="predicted"/>
<evidence type="ECO:0000313" key="1">
    <source>
        <dbReference type="EMBL" id="MBU2789021.1"/>
    </source>
</evidence>
<evidence type="ECO:0000313" key="2">
    <source>
        <dbReference type="Proteomes" id="UP001197378"/>
    </source>
</evidence>